<dbReference type="PANTHER" id="PTHR12935:SF0">
    <property type="entry name" value="GAMMA-GLUTAMYLCYCLOTRANSFERASE"/>
    <property type="match status" value="1"/>
</dbReference>
<dbReference type="PANTHER" id="PTHR12935">
    <property type="entry name" value="GAMMA-GLUTAMYLCYCLOTRANSFERASE"/>
    <property type="match status" value="1"/>
</dbReference>
<dbReference type="EMBL" id="JAIFTL010000088">
    <property type="protein sequence ID" value="KAG9323795.1"/>
    <property type="molecule type" value="Genomic_DNA"/>
</dbReference>
<dbReference type="GO" id="GO:0003839">
    <property type="term" value="F:gamma-glutamylcyclotransferase activity"/>
    <property type="evidence" value="ECO:0007669"/>
    <property type="project" value="UniProtKB-EC"/>
</dbReference>
<evidence type="ECO:0000256" key="4">
    <source>
        <dbReference type="PIRSR" id="PIRSR617939-2"/>
    </source>
</evidence>
<accession>A0A9P8A5C8</accession>
<evidence type="ECO:0000256" key="1">
    <source>
        <dbReference type="ARBA" id="ARBA00012346"/>
    </source>
</evidence>
<feature type="active site" description="Proton acceptor" evidence="3">
    <location>
        <position position="138"/>
    </location>
</feature>
<feature type="transmembrane region" description="Helical" evidence="5">
    <location>
        <begin position="223"/>
        <end position="244"/>
    </location>
</feature>
<feature type="binding site" evidence="4">
    <location>
        <begin position="24"/>
        <end position="29"/>
    </location>
    <ligand>
        <name>substrate</name>
    </ligand>
</feature>
<keyword evidence="2" id="KW-0456">Lyase</keyword>
<dbReference type="Gene3D" id="3.10.490.10">
    <property type="entry name" value="Gamma-glutamyl cyclotransferase-like"/>
    <property type="match status" value="1"/>
</dbReference>
<name>A0A9P8A5C8_MORAP</name>
<dbReference type="AlphaFoldDB" id="A0A9P8A5C8"/>
<dbReference type="EC" id="4.3.2.9" evidence="1"/>
<sequence>MPLALHSTMPAKDTVAAPQGSVWYLAYGSNMDPKVLTGRRKIQPLESRPVVVPDYWLSFDINGIPFVEPCFASILRIDSTRLHDRAYALEIHTRTQYGREFLWDESHPAHPKRSFPPVLQGVAHRITLSDWQRVIQTEGGWGHDVPTGYNQIEVGCRIVGTEERISAHVLEARPLSIMSHCQPSARYKSLLTAGAAHHNLDPAYQDYLARIVPYECTGVRSKLARVLFMGMNAPILMMFTILFWKNKRKSKEQSPRPPYWTAWCFDKASRFSSMVHDYMVAPVLGSGRCSSVAHQALVRKRIELQLNDGKTKAEQQTCREAEVDKESSALKMAEEVVESVAE</sequence>
<feature type="binding site" evidence="4">
    <location>
        <position position="187"/>
    </location>
    <ligand>
        <name>substrate</name>
    </ligand>
</feature>
<dbReference type="Proteomes" id="UP000717515">
    <property type="component" value="Unassembled WGS sequence"/>
</dbReference>
<proteinExistence type="predicted"/>
<gene>
    <name evidence="6" type="ORF">KVV02_000848</name>
</gene>
<keyword evidence="5" id="KW-0472">Membrane</keyword>
<reference evidence="6" key="1">
    <citation type="submission" date="2021-07" db="EMBL/GenBank/DDBJ databases">
        <title>Draft genome of Mortierella alpina, strain LL118, isolated from an aspen leaf litter sample.</title>
        <authorList>
            <person name="Yang S."/>
            <person name="Vinatzer B.A."/>
        </authorList>
    </citation>
    <scope>NUCLEOTIDE SEQUENCE</scope>
    <source>
        <strain evidence="6">LL118</strain>
    </source>
</reference>
<comment type="caution">
    <text evidence="6">The sequence shown here is derived from an EMBL/GenBank/DDBJ whole genome shotgun (WGS) entry which is preliminary data.</text>
</comment>
<evidence type="ECO:0000256" key="2">
    <source>
        <dbReference type="ARBA" id="ARBA00023239"/>
    </source>
</evidence>
<keyword evidence="5" id="KW-1133">Transmembrane helix</keyword>
<evidence type="ECO:0000256" key="5">
    <source>
        <dbReference type="SAM" id="Phobius"/>
    </source>
</evidence>
<evidence type="ECO:0000313" key="7">
    <source>
        <dbReference type="Proteomes" id="UP000717515"/>
    </source>
</evidence>
<evidence type="ECO:0000313" key="6">
    <source>
        <dbReference type="EMBL" id="KAG9323795.1"/>
    </source>
</evidence>
<protein>
    <recommendedName>
        <fullName evidence="1">gamma-glutamylcyclotransferase</fullName>
        <ecNumber evidence="1">4.3.2.9</ecNumber>
    </recommendedName>
</protein>
<dbReference type="InterPro" id="IPR017939">
    <property type="entry name" value="G-Glutamylcylcotransferase"/>
</dbReference>
<organism evidence="6 7">
    <name type="scientific">Mortierella alpina</name>
    <name type="common">Oleaginous fungus</name>
    <name type="synonym">Mortierella renispora</name>
    <dbReference type="NCBI Taxonomy" id="64518"/>
    <lineage>
        <taxon>Eukaryota</taxon>
        <taxon>Fungi</taxon>
        <taxon>Fungi incertae sedis</taxon>
        <taxon>Mucoromycota</taxon>
        <taxon>Mortierellomycotina</taxon>
        <taxon>Mortierellomycetes</taxon>
        <taxon>Mortierellales</taxon>
        <taxon>Mortierellaceae</taxon>
        <taxon>Mortierella</taxon>
    </lineage>
</organism>
<keyword evidence="5" id="KW-0812">Transmembrane</keyword>
<evidence type="ECO:0000256" key="3">
    <source>
        <dbReference type="PIRSR" id="PIRSR617939-1"/>
    </source>
</evidence>